<dbReference type="AlphaFoldDB" id="A0A368JUB6"/>
<sequence>MIFLARMTYNYNNNWEKPSGPNYKSTDNDQAFEAKFKFGFEEWFRCKRHEINGLQYAYIESLESYHCESKIILHTIRHNGKNKKSDRKLVGVLYKSEYYTDWNDITLDALSNALYGEMKTELKDALKILPIYEQQLAINQLNIHKNSISGKDKPLFNVRFKKEDFNYIFSKKIDSTLITKNNRFGIEKIDDEILERYPYSIQEILLSVR</sequence>
<organism evidence="1 2">
    <name type="scientific">Larkinella punicea</name>
    <dbReference type="NCBI Taxonomy" id="2315727"/>
    <lineage>
        <taxon>Bacteria</taxon>
        <taxon>Pseudomonadati</taxon>
        <taxon>Bacteroidota</taxon>
        <taxon>Cytophagia</taxon>
        <taxon>Cytophagales</taxon>
        <taxon>Spirosomataceae</taxon>
        <taxon>Larkinella</taxon>
    </lineage>
</organism>
<name>A0A368JUB6_9BACT</name>
<evidence type="ECO:0000313" key="2">
    <source>
        <dbReference type="Proteomes" id="UP000253383"/>
    </source>
</evidence>
<dbReference type="Proteomes" id="UP000253383">
    <property type="component" value="Unassembled WGS sequence"/>
</dbReference>
<evidence type="ECO:0000313" key="1">
    <source>
        <dbReference type="EMBL" id="RCR71248.1"/>
    </source>
</evidence>
<gene>
    <name evidence="1" type="ORF">DUE52_03085</name>
</gene>
<dbReference type="RefSeq" id="WP_114404477.1">
    <property type="nucleotide sequence ID" value="NZ_QOWE01000002.1"/>
</dbReference>
<accession>A0A368JUB6</accession>
<dbReference type="EMBL" id="QOWE01000002">
    <property type="protein sequence ID" value="RCR71248.1"/>
    <property type="molecule type" value="Genomic_DNA"/>
</dbReference>
<comment type="caution">
    <text evidence="1">The sequence shown here is derived from an EMBL/GenBank/DDBJ whole genome shotgun (WGS) entry which is preliminary data.</text>
</comment>
<reference evidence="1 2" key="1">
    <citation type="submission" date="2018-07" db="EMBL/GenBank/DDBJ databases">
        <title>Genome analysis of Larkinella rosea.</title>
        <authorList>
            <person name="Zhou Z."/>
            <person name="Wang G."/>
        </authorList>
    </citation>
    <scope>NUCLEOTIDE SEQUENCE [LARGE SCALE GENOMIC DNA]</scope>
    <source>
        <strain evidence="2">zzj9</strain>
    </source>
</reference>
<proteinExistence type="predicted"/>
<dbReference type="OrthoDB" id="6402880at2"/>
<protein>
    <submittedName>
        <fullName evidence="1">Uncharacterized protein</fullName>
    </submittedName>
</protein>
<keyword evidence="2" id="KW-1185">Reference proteome</keyword>